<evidence type="ECO:0000259" key="2">
    <source>
        <dbReference type="PROSITE" id="PS50110"/>
    </source>
</evidence>
<dbReference type="EMBL" id="AOHS01000037">
    <property type="protein sequence ID" value="ELY29313.1"/>
    <property type="molecule type" value="Genomic_DNA"/>
</dbReference>
<dbReference type="PaxDb" id="547559-Nmag_1797"/>
<dbReference type="PANTHER" id="PTHR44520:SF2">
    <property type="entry name" value="RESPONSE REGULATOR RCP1"/>
    <property type="match status" value="1"/>
</dbReference>
<evidence type="ECO:0000313" key="5">
    <source>
        <dbReference type="Proteomes" id="UP000001879"/>
    </source>
</evidence>
<keyword evidence="5" id="KW-1185">Reference proteome</keyword>
<dbReference type="STRING" id="547559.Nmag_1797"/>
<dbReference type="GO" id="GO:0000160">
    <property type="term" value="P:phosphorelay signal transduction system"/>
    <property type="evidence" value="ECO:0007669"/>
    <property type="project" value="InterPro"/>
</dbReference>
<dbReference type="InterPro" id="IPR001789">
    <property type="entry name" value="Sig_transdc_resp-reg_receiver"/>
</dbReference>
<proteinExistence type="predicted"/>
<dbReference type="Gene3D" id="3.40.50.2300">
    <property type="match status" value="1"/>
</dbReference>
<reference evidence="3 5" key="2">
    <citation type="journal article" date="2012" name="BMC Genomics">
        <title>A comparative genomics perspective on the genetic content of the alkaliphilic haloarchaeon Natrialba magadii ATCC 43099T.</title>
        <authorList>
            <person name="Siddaramappa S."/>
            <person name="Challacombe J.F."/>
            <person name="Decastro R.E."/>
            <person name="Pfeiffer F."/>
            <person name="Sastre D.E."/>
            <person name="Gimenez M.I."/>
            <person name="Paggi R.A."/>
            <person name="Detter J.C."/>
            <person name="Davenport K.W."/>
            <person name="Goodwin L.A."/>
            <person name="Kyrpides N."/>
            <person name="Tapia R."/>
            <person name="Pitluck S."/>
            <person name="Lucas S."/>
            <person name="Woyke T."/>
            <person name="Maupin-Furlow J.A."/>
        </authorList>
    </citation>
    <scope>NUCLEOTIDE SEQUENCE [LARGE SCALE GENOMIC DNA]</scope>
    <source>
        <strain evidence="3">ATCC 43099</strain>
        <strain evidence="5">ATCC 43099 / DSM 3394 / CCM 3739 / CIP 104546 / IAM 13178 / JCM 8861 / NBRC 102185 / NCIMB 2190 / MS3</strain>
    </source>
</reference>
<dbReference type="PATRIC" id="fig|547559.17.peg.2245"/>
<reference evidence="5" key="1">
    <citation type="submission" date="2010-02" db="EMBL/GenBank/DDBJ databases">
        <title>Complete sequence of chromosome of Natrialba magadii ATCC 43099.</title>
        <authorList>
            <consortium name="US DOE Joint Genome Institute"/>
            <person name="Lucas S."/>
            <person name="Copeland A."/>
            <person name="Lapidus A."/>
            <person name="Cheng J.-F."/>
            <person name="Bruce D."/>
            <person name="Goodwin L."/>
            <person name="Pitluck S."/>
            <person name="Davenport K."/>
            <person name="Saunders E."/>
            <person name="Detter J.C."/>
            <person name="Han C."/>
            <person name="Tapia R."/>
            <person name="Land M."/>
            <person name="Hauser L."/>
            <person name="Kyrpides N."/>
            <person name="Mikhailova N."/>
            <person name="De Castro R.E."/>
            <person name="Maupin-Furlow J.A."/>
            <person name="Woyke T."/>
        </authorList>
    </citation>
    <scope>NUCLEOTIDE SEQUENCE [LARGE SCALE GENOMIC DNA]</scope>
    <source>
        <strain evidence="5">ATCC 43099 / DSM 3394 / CCM 3739 / CIP 104546 / IAM 13178 / JCM 8861 / NBRC 102185 / NCIMB 2190 / MS3</strain>
    </source>
</reference>
<dbReference type="InterPro" id="IPR011006">
    <property type="entry name" value="CheY-like_superfamily"/>
</dbReference>
<dbReference type="SUPFAM" id="SSF52172">
    <property type="entry name" value="CheY-like"/>
    <property type="match status" value="1"/>
</dbReference>
<dbReference type="PROSITE" id="PS50110">
    <property type="entry name" value="RESPONSE_REGULATORY"/>
    <property type="match status" value="1"/>
</dbReference>
<dbReference type="Proteomes" id="UP000001879">
    <property type="component" value="Chromosome"/>
</dbReference>
<dbReference type="eggNOG" id="arCOG02589">
    <property type="taxonomic scope" value="Archaea"/>
</dbReference>
<dbReference type="KEGG" id="nmg:Nmag_1797"/>
<gene>
    <name evidence="3" type="ordered locus">Nmag_1797</name>
    <name evidence="4" type="ORF">C500_11365</name>
</gene>
<dbReference type="SMART" id="SM00448">
    <property type="entry name" value="REC"/>
    <property type="match status" value="1"/>
</dbReference>
<organism evidence="3 5">
    <name type="scientific">Natrialba magadii (strain ATCC 43099 / DSM 3394 / CCM 3739 / CIP 104546 / IAM 13178 / JCM 8861 / NBRC 102185 / NCIMB 2190 / MS3)</name>
    <name type="common">Natronobacterium magadii</name>
    <dbReference type="NCBI Taxonomy" id="547559"/>
    <lineage>
        <taxon>Archaea</taxon>
        <taxon>Methanobacteriati</taxon>
        <taxon>Methanobacteriota</taxon>
        <taxon>Stenosarchaea group</taxon>
        <taxon>Halobacteria</taxon>
        <taxon>Halobacteriales</taxon>
        <taxon>Natrialbaceae</taxon>
        <taxon>Natrialba</taxon>
    </lineage>
</organism>
<dbReference type="HOGENOM" id="CLU_000445_69_17_2"/>
<dbReference type="EMBL" id="CP001932">
    <property type="protein sequence ID" value="ADD05371.1"/>
    <property type="molecule type" value="Genomic_DNA"/>
</dbReference>
<evidence type="ECO:0000256" key="1">
    <source>
        <dbReference type="PROSITE-ProRule" id="PRU00169"/>
    </source>
</evidence>
<dbReference type="Pfam" id="PF00072">
    <property type="entry name" value="Response_reg"/>
    <property type="match status" value="1"/>
</dbReference>
<dbReference type="RefSeq" id="WP_004267643.1">
    <property type="nucleotide sequence ID" value="NC_013922.1"/>
</dbReference>
<feature type="domain" description="Response regulatory" evidence="2">
    <location>
        <begin position="4"/>
        <end position="127"/>
    </location>
</feature>
<dbReference type="GeneID" id="8824637"/>
<protein>
    <submittedName>
        <fullName evidence="3">Receiver box response regulator</fullName>
    </submittedName>
    <submittedName>
        <fullName evidence="4">Response regulator receiver protein</fullName>
    </submittedName>
</protein>
<reference evidence="4 6" key="3">
    <citation type="journal article" date="2014" name="PLoS Genet.">
        <title>Phylogenetically driven sequencing of extremely halophilic archaea reveals strategies for static and dynamic osmo-response.</title>
        <authorList>
            <person name="Becker E.A."/>
            <person name="Seitzer P.M."/>
            <person name="Tritt A."/>
            <person name="Larsen D."/>
            <person name="Krusor M."/>
            <person name="Yao A.I."/>
            <person name="Wu D."/>
            <person name="Madern D."/>
            <person name="Eisen J.A."/>
            <person name="Darling A.E."/>
            <person name="Facciotti M.T."/>
        </authorList>
    </citation>
    <scope>NUCLEOTIDE SEQUENCE [LARGE SCALE GENOMIC DNA]</scope>
    <source>
        <strain evidence="6">ATCC 43099 / DSM 3394 / CCM 3739 / CIP 104546 / IAM 13178 / JCM 8861 / NBRC 102185 / NCIMB 2190 / MS3</strain>
        <strain evidence="4">MS-3</strain>
    </source>
</reference>
<comment type="caution">
    <text evidence="1">Lacks conserved residue(s) required for the propagation of feature annotation.</text>
</comment>
<sequence>MSVDILLIDATDNSQHIQKLLAGTERTTVHLVQTGTEALEFLTQRGSYSNAASPELVLLNPQLPDVDGYDLLRNLKNEPELRAIPVIILSEFDREEDIIESYSHHANAYIHLPDDPHTLAETITGIKSFWLDIAHLPSLQ</sequence>
<accession>D3SUW3</accession>
<evidence type="ECO:0000313" key="4">
    <source>
        <dbReference type="EMBL" id="ELY29313.1"/>
    </source>
</evidence>
<dbReference type="AlphaFoldDB" id="D3SUW3"/>
<evidence type="ECO:0000313" key="3">
    <source>
        <dbReference type="EMBL" id="ADD05371.1"/>
    </source>
</evidence>
<dbReference type="Proteomes" id="UP000011543">
    <property type="component" value="Unassembled WGS sequence"/>
</dbReference>
<name>D3SUW3_NATMM</name>
<dbReference type="PANTHER" id="PTHR44520">
    <property type="entry name" value="RESPONSE REGULATOR RCP1-RELATED"/>
    <property type="match status" value="1"/>
</dbReference>
<reference evidence="3" key="4">
    <citation type="submission" date="2016-09" db="EMBL/GenBank/DDBJ databases">
        <authorList>
            <person name="Pfeiffer F."/>
        </authorList>
    </citation>
    <scope>NUCLEOTIDE SEQUENCE</scope>
    <source>
        <strain evidence="3">ATCC 43099</strain>
    </source>
</reference>
<dbReference type="InterPro" id="IPR052893">
    <property type="entry name" value="TCS_response_regulator"/>
</dbReference>
<dbReference type="OrthoDB" id="2830at2157"/>
<evidence type="ECO:0000313" key="6">
    <source>
        <dbReference type="Proteomes" id="UP000011543"/>
    </source>
</evidence>